<keyword evidence="7" id="KW-0804">Transcription</keyword>
<name>V9DDW0_9EURO</name>
<evidence type="ECO:0000256" key="7">
    <source>
        <dbReference type="ARBA" id="ARBA00023163"/>
    </source>
</evidence>
<dbReference type="GO" id="GO:0006974">
    <property type="term" value="P:DNA damage response"/>
    <property type="evidence" value="ECO:0007669"/>
    <property type="project" value="UniProtKB-KW"/>
</dbReference>
<dbReference type="GO" id="GO:0006355">
    <property type="term" value="P:regulation of DNA-templated transcription"/>
    <property type="evidence" value="ECO:0007669"/>
    <property type="project" value="InterPro"/>
</dbReference>
<evidence type="ECO:0000256" key="4">
    <source>
        <dbReference type="ARBA" id="ARBA00022763"/>
    </source>
</evidence>
<dbReference type="Pfam" id="PF08214">
    <property type="entry name" value="HAT_KAT11"/>
    <property type="match status" value="1"/>
</dbReference>
<evidence type="ECO:0000256" key="2">
    <source>
        <dbReference type="ARBA" id="ARBA00013184"/>
    </source>
</evidence>
<dbReference type="InterPro" id="IPR051236">
    <property type="entry name" value="HAT_RTT109-like"/>
</dbReference>
<gene>
    <name evidence="11" type="ORF">G647_03521</name>
</gene>
<dbReference type="VEuPathDB" id="FungiDB:G647_03521"/>
<evidence type="ECO:0000256" key="1">
    <source>
        <dbReference type="ARBA" id="ARBA00004123"/>
    </source>
</evidence>
<sequence>MLAKSSLPLRLAAVLPSGLSLRAYHVSTPPTSTSALFAPSPGNEEEPTSCESHFLAVSSPGYGDIREVLIYAIEVLIFTTKSLTTLFVSKADSSGFSTRLDNPKGSPSVVAVLTSAFVEYLLEARLASSRVVLSLFARAQRQYLFPGSSENAGKHVLDDRHLIKWWCRIFDRILRHPRDNSTATAHLLVPGCDKGETKAFFPPSTRADPPARPKWINSYPVDLMVTNTSLPPRHLVPRLPDDPKARFLDDLDGEFVDERGNWRSVKDLTQFWEFMSYRQECSAGRLVGFLWLVFSHDQAKYAASSELQQSEHTPRPSKPMAQPSLLTPGNSQQLEHGAPEFGPQDSSTLNTLPTLHSPPPSSPLQQEPGPIGSQDFQDRVDAPAAPPLTEGSSLPVVDQTRGEIVFDAAQYQALMDYLLQTDFTGEEAAVEASRSWIDRALELSRATSFGQPVLGCATPVLAQSAPAVEASSAPINVLTGVRKKRKADVVEDASVRSNGVEIAGAAAINTLAAGLVRKKTKS</sequence>
<evidence type="ECO:0000256" key="9">
    <source>
        <dbReference type="ARBA" id="ARBA00048940"/>
    </source>
</evidence>
<dbReference type="InterPro" id="IPR016849">
    <property type="entry name" value="Rtt109"/>
</dbReference>
<dbReference type="OrthoDB" id="3361892at2759"/>
<keyword evidence="8" id="KW-0539">Nucleus</keyword>
<dbReference type="PROSITE" id="PS51728">
    <property type="entry name" value="RTT109_HAT"/>
    <property type="match status" value="1"/>
</dbReference>
<dbReference type="GO" id="GO:0032931">
    <property type="term" value="F:histone H3K56 acetyltransferase activity"/>
    <property type="evidence" value="ECO:0007669"/>
    <property type="project" value="TreeGrafter"/>
</dbReference>
<keyword evidence="3" id="KW-0808">Transferase</keyword>
<comment type="catalytic activity">
    <reaction evidence="9">
        <text>L-lysyl-[histone] + acetyl-CoA = N(6)-acetyl-L-lysyl-[histone] + CoA + H(+)</text>
        <dbReference type="Rhea" id="RHEA:21992"/>
        <dbReference type="Rhea" id="RHEA-COMP:9845"/>
        <dbReference type="Rhea" id="RHEA-COMP:11338"/>
        <dbReference type="ChEBI" id="CHEBI:15378"/>
        <dbReference type="ChEBI" id="CHEBI:29969"/>
        <dbReference type="ChEBI" id="CHEBI:57287"/>
        <dbReference type="ChEBI" id="CHEBI:57288"/>
        <dbReference type="ChEBI" id="CHEBI:61930"/>
        <dbReference type="EC" id="2.3.1.48"/>
    </reaction>
    <physiologicalReaction direction="left-to-right" evidence="9">
        <dbReference type="Rhea" id="RHEA:21993"/>
    </physiologicalReaction>
</comment>
<dbReference type="SMART" id="SM01250">
    <property type="entry name" value="KAT11"/>
    <property type="match status" value="1"/>
</dbReference>
<evidence type="ECO:0000313" key="12">
    <source>
        <dbReference type="Proteomes" id="UP000030678"/>
    </source>
</evidence>
<protein>
    <recommendedName>
        <fullName evidence="2">histone acetyltransferase</fullName>
        <ecNumber evidence="2">2.3.1.48</ecNumber>
    </recommendedName>
</protein>
<evidence type="ECO:0000256" key="10">
    <source>
        <dbReference type="SAM" id="MobiDB-lite"/>
    </source>
</evidence>
<evidence type="ECO:0000256" key="3">
    <source>
        <dbReference type="ARBA" id="ARBA00022679"/>
    </source>
</evidence>
<feature type="compositionally biased region" description="Low complexity" evidence="10">
    <location>
        <begin position="346"/>
        <end position="355"/>
    </location>
</feature>
<dbReference type="HOGENOM" id="CLU_511984_0_0_1"/>
<comment type="subcellular location">
    <subcellularLocation>
        <location evidence="1">Nucleus</location>
    </subcellularLocation>
</comment>
<keyword evidence="6" id="KW-0805">Transcription regulation</keyword>
<dbReference type="EC" id="2.3.1.48" evidence="2"/>
<dbReference type="GeneID" id="19982014"/>
<keyword evidence="5" id="KW-0007">Acetylation</keyword>
<organism evidence="11 12">
    <name type="scientific">Cladophialophora carrionii CBS 160.54</name>
    <dbReference type="NCBI Taxonomy" id="1279043"/>
    <lineage>
        <taxon>Eukaryota</taxon>
        <taxon>Fungi</taxon>
        <taxon>Dikarya</taxon>
        <taxon>Ascomycota</taxon>
        <taxon>Pezizomycotina</taxon>
        <taxon>Eurotiomycetes</taxon>
        <taxon>Chaetothyriomycetidae</taxon>
        <taxon>Chaetothyriales</taxon>
        <taxon>Herpotrichiellaceae</taxon>
        <taxon>Cladophialophora</taxon>
    </lineage>
</organism>
<dbReference type="AlphaFoldDB" id="V9DDW0"/>
<feature type="compositionally biased region" description="Polar residues" evidence="10">
    <location>
        <begin position="324"/>
        <end position="334"/>
    </location>
</feature>
<keyword evidence="4" id="KW-0227">DNA damage</keyword>
<dbReference type="GO" id="GO:0005634">
    <property type="term" value="C:nucleus"/>
    <property type="evidence" value="ECO:0007669"/>
    <property type="project" value="UniProtKB-SubCell"/>
</dbReference>
<dbReference type="RefSeq" id="XP_008726088.1">
    <property type="nucleotide sequence ID" value="XM_008727866.1"/>
</dbReference>
<dbReference type="Proteomes" id="UP000030678">
    <property type="component" value="Unassembled WGS sequence"/>
</dbReference>
<reference evidence="11 12" key="1">
    <citation type="submission" date="2013-03" db="EMBL/GenBank/DDBJ databases">
        <title>The Genome Sequence of Cladophialophora carrionii CBS 160.54.</title>
        <authorList>
            <consortium name="The Broad Institute Genomics Platform"/>
            <person name="Cuomo C."/>
            <person name="de Hoog S."/>
            <person name="Gorbushina A."/>
            <person name="Walker B."/>
            <person name="Young S.K."/>
            <person name="Zeng Q."/>
            <person name="Gargeya S."/>
            <person name="Fitzgerald M."/>
            <person name="Haas B."/>
            <person name="Abouelleil A."/>
            <person name="Allen A.W."/>
            <person name="Alvarado L."/>
            <person name="Arachchi H.M."/>
            <person name="Berlin A.M."/>
            <person name="Chapman S.B."/>
            <person name="Gainer-Dewar J."/>
            <person name="Goldberg J."/>
            <person name="Griggs A."/>
            <person name="Gujja S."/>
            <person name="Hansen M."/>
            <person name="Howarth C."/>
            <person name="Imamovic A."/>
            <person name="Ireland A."/>
            <person name="Larimer J."/>
            <person name="McCowan C."/>
            <person name="Murphy C."/>
            <person name="Pearson M."/>
            <person name="Poon T.W."/>
            <person name="Priest M."/>
            <person name="Roberts A."/>
            <person name="Saif S."/>
            <person name="Shea T."/>
            <person name="Sisk P."/>
            <person name="Sykes S."/>
            <person name="Wortman J."/>
            <person name="Nusbaum C."/>
            <person name="Birren B."/>
        </authorList>
    </citation>
    <scope>NUCLEOTIDE SEQUENCE [LARGE SCALE GENOMIC DNA]</scope>
    <source>
        <strain evidence="11 12">CBS 160.54</strain>
    </source>
</reference>
<accession>V9DDW0</accession>
<evidence type="ECO:0000256" key="8">
    <source>
        <dbReference type="ARBA" id="ARBA00023242"/>
    </source>
</evidence>
<dbReference type="InterPro" id="IPR013178">
    <property type="entry name" value="Histone_AcTrfase_Rtt109/CBP"/>
</dbReference>
<evidence type="ECO:0000256" key="6">
    <source>
        <dbReference type="ARBA" id="ARBA00023015"/>
    </source>
</evidence>
<evidence type="ECO:0000313" key="11">
    <source>
        <dbReference type="EMBL" id="ETI24152.1"/>
    </source>
</evidence>
<dbReference type="PANTHER" id="PTHR31571:SF2">
    <property type="entry name" value="HISTONE ACETYLTRANSFERASE RTT109"/>
    <property type="match status" value="1"/>
</dbReference>
<dbReference type="EMBL" id="KB822704">
    <property type="protein sequence ID" value="ETI24152.1"/>
    <property type="molecule type" value="Genomic_DNA"/>
</dbReference>
<evidence type="ECO:0000256" key="5">
    <source>
        <dbReference type="ARBA" id="ARBA00022990"/>
    </source>
</evidence>
<proteinExistence type="predicted"/>
<dbReference type="PANTHER" id="PTHR31571">
    <property type="entry name" value="ALTERED INHERITANCE OF MITOCHONDRIA PROTEIN 6"/>
    <property type="match status" value="1"/>
</dbReference>
<feature type="region of interest" description="Disordered" evidence="10">
    <location>
        <begin position="305"/>
        <end position="396"/>
    </location>
</feature>